<keyword evidence="13" id="KW-1185">Reference proteome</keyword>
<dbReference type="Gene3D" id="3.10.450.40">
    <property type="match status" value="2"/>
</dbReference>
<evidence type="ECO:0000256" key="4">
    <source>
        <dbReference type="ARBA" id="ARBA00023002"/>
    </source>
</evidence>
<name>A0A1L9BC19_9BACT</name>
<dbReference type="NCBIfam" id="NF008559">
    <property type="entry name" value="PRK11504.1"/>
    <property type="match status" value="1"/>
</dbReference>
<feature type="active site" description="Proton acceptor" evidence="6">
    <location>
        <position position="295"/>
    </location>
</feature>
<sequence>METRPRVEGARHLLDSLTQDELETVAALLKSDARWNDNLRFALVTLHEPPKSFVLGSDGTPVRREALAIMLDKAANLTSEVVVDVLGKSILSWQPKPGVQANYMLDDYALAEEAVKADPTWRALAAQRGVQQPDNAHIDVWGYGGTTPDGARLVRALTFARDGVKNAYSRPVEGLVALVDLNTRRVVRVERLGGAPIPPGAAYERELLPSVREPPKPLTVSQPEGPSFVTEGHLVKWQKWQFRWGFLPREGLVLYQVGYEDGGRVRPILYKASIAETAAMYGDPDPQWSWRNALDMGEYNLGVLSVSLEPGRDVPSHSTLFDAVLADSNGQPYTLPRAVALHEVDDGILWKHVNDEGEAEVRRSRSLVILHSATVGNYDYVFRWIFHQDGTLEAQVDLTGIMLAKGSESSPHGTKVAPGTVAILHEHMLSYRLDFDVDGPANSIYETHLSALPTGADNPLGNAFIVEKALMTAEGGREGGSHGHQWRVVNPNETNSLGEHPGYVLLPGASDVLFAQPDSSIQRRTGFAHKALWLTRQRDEEKYASGAYPVQSSESTGLPGYANGEPLENSDVVLWYTLNHVHIPRPEEWPVMPRTSVGFSIAPFGFFTQNPALDVPPDTEPR</sequence>
<dbReference type="InterPro" id="IPR049948">
    <property type="entry name" value="Cu_Am_ox_TPQ-bd"/>
</dbReference>
<evidence type="ECO:0000259" key="11">
    <source>
        <dbReference type="Pfam" id="PF21994"/>
    </source>
</evidence>
<comment type="PTM">
    <text evidence="7 8">Topaquinone (TPQ) is generated by copper-dependent autoxidation of a specific tyrosyl residue.</text>
</comment>
<dbReference type="InterPro" id="IPR015802">
    <property type="entry name" value="Cu_amine_oxidase_N3"/>
</dbReference>
<evidence type="ECO:0000256" key="3">
    <source>
        <dbReference type="ARBA" id="ARBA00022772"/>
    </source>
</evidence>
<evidence type="ECO:0000256" key="5">
    <source>
        <dbReference type="ARBA" id="ARBA00023008"/>
    </source>
</evidence>
<dbReference type="Pfam" id="PF01179">
    <property type="entry name" value="Cu_amine_oxid"/>
    <property type="match status" value="1"/>
</dbReference>
<dbReference type="AlphaFoldDB" id="A0A1L9BC19"/>
<feature type="active site" description="Schiff-base intermediate with substrate; via topaquinone" evidence="6">
    <location>
        <position position="378"/>
    </location>
</feature>
<keyword evidence="4 8" id="KW-0560">Oxidoreductase</keyword>
<keyword evidence="3 6" id="KW-0801">TPQ</keyword>
<dbReference type="GO" id="GO:0005507">
    <property type="term" value="F:copper ion binding"/>
    <property type="evidence" value="ECO:0007669"/>
    <property type="project" value="InterPro"/>
</dbReference>
<reference evidence="13" key="1">
    <citation type="submission" date="2016-11" db="EMBL/GenBank/DDBJ databases">
        <authorList>
            <person name="Shukria A."/>
            <person name="Stevens D.C."/>
        </authorList>
    </citation>
    <scope>NUCLEOTIDE SEQUENCE [LARGE SCALE GENOMIC DNA]</scope>
    <source>
        <strain evidence="13">Cbfe23</strain>
    </source>
</reference>
<evidence type="ECO:0000256" key="6">
    <source>
        <dbReference type="PIRSR" id="PIRSR600269-50"/>
    </source>
</evidence>
<organism evidence="12 13">
    <name type="scientific">Cystobacter ferrugineus</name>
    <dbReference type="NCBI Taxonomy" id="83449"/>
    <lineage>
        <taxon>Bacteria</taxon>
        <taxon>Pseudomonadati</taxon>
        <taxon>Myxococcota</taxon>
        <taxon>Myxococcia</taxon>
        <taxon>Myxococcales</taxon>
        <taxon>Cystobacterineae</taxon>
        <taxon>Archangiaceae</taxon>
        <taxon>Cystobacter</taxon>
    </lineage>
</organism>
<evidence type="ECO:0000256" key="7">
    <source>
        <dbReference type="PIRSR" id="PIRSR600269-51"/>
    </source>
</evidence>
<comment type="caution">
    <text evidence="12">The sequence shown here is derived from an EMBL/GenBank/DDBJ whole genome shotgun (WGS) entry which is preliminary data.</text>
</comment>
<evidence type="ECO:0000313" key="13">
    <source>
        <dbReference type="Proteomes" id="UP000182229"/>
    </source>
</evidence>
<dbReference type="PROSITE" id="PS01164">
    <property type="entry name" value="COPPER_AMINE_OXID_1"/>
    <property type="match status" value="1"/>
</dbReference>
<feature type="domain" description="AGAO-like N2" evidence="11">
    <location>
        <begin position="18"/>
        <end position="91"/>
    </location>
</feature>
<dbReference type="Proteomes" id="UP000182229">
    <property type="component" value="Unassembled WGS sequence"/>
</dbReference>
<dbReference type="InterPro" id="IPR015798">
    <property type="entry name" value="Cu_amine_oxidase_C"/>
</dbReference>
<gene>
    <name evidence="12" type="ORF">BON30_19735</name>
</gene>
<dbReference type="InterPro" id="IPR054157">
    <property type="entry name" value="AGAO-like_N2"/>
</dbReference>
<dbReference type="Gene3D" id="2.70.98.20">
    <property type="entry name" value="Copper amine oxidase, catalytic domain"/>
    <property type="match status" value="1"/>
</dbReference>
<feature type="modified residue" description="2',4',5'-topaquinone" evidence="7">
    <location>
        <position position="378"/>
    </location>
</feature>
<dbReference type="InterPro" id="IPR016182">
    <property type="entry name" value="Cu_amine_oxidase_N-reg"/>
</dbReference>
<dbReference type="Pfam" id="PF21994">
    <property type="entry name" value="AGAO-like_N2"/>
    <property type="match status" value="1"/>
</dbReference>
<dbReference type="Pfam" id="PF02728">
    <property type="entry name" value="Cu_amine_oxidN3"/>
    <property type="match status" value="1"/>
</dbReference>
<dbReference type="EMBL" id="MPIN01000004">
    <property type="protein sequence ID" value="OJH39804.1"/>
    <property type="molecule type" value="Genomic_DNA"/>
</dbReference>
<evidence type="ECO:0000256" key="1">
    <source>
        <dbReference type="ARBA" id="ARBA00007983"/>
    </source>
</evidence>
<proteinExistence type="inferred from homology"/>
<reference evidence="12 13" key="2">
    <citation type="submission" date="2016-12" db="EMBL/GenBank/DDBJ databases">
        <title>Draft Genome Sequence of Cystobacter ferrugineus Strain Cbfe23.</title>
        <authorList>
            <person name="Akbar S."/>
            <person name="Dowd S.E."/>
            <person name="Stevens D.C."/>
        </authorList>
    </citation>
    <scope>NUCLEOTIDE SEQUENCE [LARGE SCALE GENOMIC DNA]</scope>
    <source>
        <strain evidence="12 13">Cbfe23</strain>
    </source>
</reference>
<dbReference type="InterPro" id="IPR036460">
    <property type="entry name" value="Cu_amine_oxidase_C_sf"/>
</dbReference>
<evidence type="ECO:0000313" key="12">
    <source>
        <dbReference type="EMBL" id="OJH39804.1"/>
    </source>
</evidence>
<evidence type="ECO:0000256" key="8">
    <source>
        <dbReference type="RuleBase" id="RU000672"/>
    </source>
</evidence>
<dbReference type="GO" id="GO:0009308">
    <property type="term" value="P:amine metabolic process"/>
    <property type="evidence" value="ECO:0007669"/>
    <property type="project" value="UniProtKB-UniRule"/>
</dbReference>
<dbReference type="GO" id="GO:0048038">
    <property type="term" value="F:quinone binding"/>
    <property type="evidence" value="ECO:0007669"/>
    <property type="project" value="InterPro"/>
</dbReference>
<comment type="cofactor">
    <cofactor evidence="8">
        <name>Cu cation</name>
        <dbReference type="ChEBI" id="CHEBI:23378"/>
    </cofactor>
    <text evidence="8">Contains 1 topaquinone per subunit.</text>
</comment>
<dbReference type="SUPFAM" id="SSF54416">
    <property type="entry name" value="Amine oxidase N-terminal region"/>
    <property type="match status" value="2"/>
</dbReference>
<evidence type="ECO:0000256" key="2">
    <source>
        <dbReference type="ARBA" id="ARBA00022723"/>
    </source>
</evidence>
<comment type="similarity">
    <text evidence="1 8">Belongs to the copper/topaquinone oxidase family.</text>
</comment>
<dbReference type="STRING" id="83449.BON30_19735"/>
<accession>A0A1L9BC19</accession>
<dbReference type="GO" id="GO:0008131">
    <property type="term" value="F:primary methylamine oxidase activity"/>
    <property type="evidence" value="ECO:0007669"/>
    <property type="project" value="InterPro"/>
</dbReference>
<dbReference type="EC" id="1.4.3.-" evidence="8"/>
<dbReference type="PANTHER" id="PTHR10638:SF41">
    <property type="entry name" value="AMINE OXIDASE"/>
    <property type="match status" value="1"/>
</dbReference>
<evidence type="ECO:0000259" key="9">
    <source>
        <dbReference type="Pfam" id="PF01179"/>
    </source>
</evidence>
<keyword evidence="5 8" id="KW-0186">Copper</keyword>
<feature type="domain" description="Copper amine oxidase N3-terminal" evidence="10">
    <location>
        <begin position="105"/>
        <end position="189"/>
    </location>
</feature>
<dbReference type="InterPro" id="IPR000269">
    <property type="entry name" value="Cu_amine_oxidase"/>
</dbReference>
<feature type="domain" description="Copper amine oxidase catalytic" evidence="9">
    <location>
        <begin position="219"/>
        <end position="613"/>
    </location>
</feature>
<evidence type="ECO:0000259" key="10">
    <source>
        <dbReference type="Pfam" id="PF02728"/>
    </source>
</evidence>
<dbReference type="SUPFAM" id="SSF49998">
    <property type="entry name" value="Amine oxidase catalytic domain"/>
    <property type="match status" value="1"/>
</dbReference>
<protein>
    <recommendedName>
        <fullName evidence="8">Amine oxidase</fullName>
        <ecNumber evidence="8">1.4.3.-</ecNumber>
    </recommendedName>
</protein>
<dbReference type="PANTHER" id="PTHR10638">
    <property type="entry name" value="COPPER AMINE OXIDASE"/>
    <property type="match status" value="1"/>
</dbReference>
<keyword evidence="2 8" id="KW-0479">Metal-binding</keyword>